<feature type="chain" id="PRO_5045134057" evidence="4">
    <location>
        <begin position="29"/>
        <end position="357"/>
    </location>
</feature>
<keyword evidence="7" id="KW-1185">Reference proteome</keyword>
<gene>
    <name evidence="6" type="ORF">Q6348_04815</name>
</gene>
<reference evidence="6 7" key="1">
    <citation type="submission" date="2023-07" db="EMBL/GenBank/DDBJ databases">
        <title>Description of novel actinomycetes strains, isolated from tidal flat sediment.</title>
        <authorList>
            <person name="Lu C."/>
        </authorList>
    </citation>
    <scope>NUCLEOTIDE SEQUENCE [LARGE SCALE GENOMIC DNA]</scope>
    <source>
        <strain evidence="6 7">SYSU T00b441</strain>
    </source>
</reference>
<dbReference type="Pfam" id="PF13407">
    <property type="entry name" value="Peripla_BP_4"/>
    <property type="match status" value="1"/>
</dbReference>
<accession>A0ABT9D6P3</accession>
<sequence length="357" mass="37842">MRSRKFGATLVSAVALLLVGACSGTTEAQGGDASGADSATSSGSDGKAVVAFSQEGLENDWRLENTASIRETLENAGYTVLYQQADEDQARQVEQVQNLLQQKPDILVVEPAEQEAATPIAALAEDAGVPLIVADRALGVGPDSATQYKVLITQNWEQMGTKLGEAAVQLLTKVNGSPKGSIVELVGVLGSAPQVAMDKGFADVLAQYPDIKILDAQDGENKRAPGRQIMEDYLTRYPAGQIDMVWAQNDEMGIGALAAIQDAGRDELVGRIISKDGQVEAIQQVAEGNFATVCTNTPYFGPIILPYVEKILAGESLETATPDKPFTCFESITDAGQKEAKAQYDELTAASAKFANR</sequence>
<feature type="signal peptide" evidence="4">
    <location>
        <begin position="1"/>
        <end position="28"/>
    </location>
</feature>
<dbReference type="InterPro" id="IPR028082">
    <property type="entry name" value="Peripla_BP_I"/>
</dbReference>
<protein>
    <submittedName>
        <fullName evidence="6">Substrate-binding domain-containing protein</fullName>
    </submittedName>
</protein>
<comment type="caution">
    <text evidence="6">The sequence shown here is derived from an EMBL/GenBank/DDBJ whole genome shotgun (WGS) entry which is preliminary data.</text>
</comment>
<dbReference type="RefSeq" id="WP_304600167.1">
    <property type="nucleotide sequence ID" value="NZ_JAUQYP010000001.1"/>
</dbReference>
<feature type="domain" description="Periplasmic binding protein" evidence="5">
    <location>
        <begin position="50"/>
        <end position="315"/>
    </location>
</feature>
<dbReference type="PANTHER" id="PTHR46847:SF1">
    <property type="entry name" value="D-ALLOSE-BINDING PERIPLASMIC PROTEIN-RELATED"/>
    <property type="match status" value="1"/>
</dbReference>
<organism evidence="6 7">
    <name type="scientific">Actinotalea lenta</name>
    <dbReference type="NCBI Taxonomy" id="3064654"/>
    <lineage>
        <taxon>Bacteria</taxon>
        <taxon>Bacillati</taxon>
        <taxon>Actinomycetota</taxon>
        <taxon>Actinomycetes</taxon>
        <taxon>Micrococcales</taxon>
        <taxon>Cellulomonadaceae</taxon>
        <taxon>Actinotalea</taxon>
    </lineage>
</organism>
<comment type="subcellular location">
    <subcellularLocation>
        <location evidence="1">Cell envelope</location>
    </subcellularLocation>
</comment>
<evidence type="ECO:0000313" key="7">
    <source>
        <dbReference type="Proteomes" id="UP001232536"/>
    </source>
</evidence>
<dbReference type="PANTHER" id="PTHR46847">
    <property type="entry name" value="D-ALLOSE-BINDING PERIPLASMIC PROTEIN-RELATED"/>
    <property type="match status" value="1"/>
</dbReference>
<name>A0ABT9D6P3_9CELL</name>
<dbReference type="Gene3D" id="3.40.50.2300">
    <property type="match status" value="2"/>
</dbReference>
<evidence type="ECO:0000259" key="5">
    <source>
        <dbReference type="Pfam" id="PF13407"/>
    </source>
</evidence>
<dbReference type="PROSITE" id="PS51257">
    <property type="entry name" value="PROKAR_LIPOPROTEIN"/>
    <property type="match status" value="1"/>
</dbReference>
<proteinExistence type="inferred from homology"/>
<evidence type="ECO:0000256" key="1">
    <source>
        <dbReference type="ARBA" id="ARBA00004196"/>
    </source>
</evidence>
<keyword evidence="3 4" id="KW-0732">Signal</keyword>
<dbReference type="SUPFAM" id="SSF53822">
    <property type="entry name" value="Periplasmic binding protein-like I"/>
    <property type="match status" value="1"/>
</dbReference>
<dbReference type="InterPro" id="IPR025997">
    <property type="entry name" value="SBP_2_dom"/>
</dbReference>
<evidence type="ECO:0000256" key="3">
    <source>
        <dbReference type="ARBA" id="ARBA00022729"/>
    </source>
</evidence>
<dbReference type="EMBL" id="JAUQYP010000001">
    <property type="protein sequence ID" value="MDO8106515.1"/>
    <property type="molecule type" value="Genomic_DNA"/>
</dbReference>
<comment type="similarity">
    <text evidence="2">Belongs to the bacterial solute-binding protein 2 family.</text>
</comment>
<dbReference type="Proteomes" id="UP001232536">
    <property type="component" value="Unassembled WGS sequence"/>
</dbReference>
<evidence type="ECO:0000256" key="4">
    <source>
        <dbReference type="SAM" id="SignalP"/>
    </source>
</evidence>
<evidence type="ECO:0000313" key="6">
    <source>
        <dbReference type="EMBL" id="MDO8106515.1"/>
    </source>
</evidence>
<evidence type="ECO:0000256" key="2">
    <source>
        <dbReference type="ARBA" id="ARBA00007639"/>
    </source>
</evidence>